<evidence type="ECO:0000256" key="1">
    <source>
        <dbReference type="SAM" id="MobiDB-lite"/>
    </source>
</evidence>
<accession>A0A084WQR2</accession>
<dbReference type="EMBL" id="ATLV01025674">
    <property type="status" value="NOT_ANNOTATED_CDS"/>
    <property type="molecule type" value="Genomic_DNA"/>
</dbReference>
<evidence type="ECO:0000313" key="2">
    <source>
        <dbReference type="EMBL" id="KFB52556.1"/>
    </source>
</evidence>
<reference evidence="3" key="2">
    <citation type="submission" date="2020-05" db="UniProtKB">
        <authorList>
            <consortium name="EnsemblMetazoa"/>
        </authorList>
    </citation>
    <scope>IDENTIFICATION</scope>
</reference>
<evidence type="ECO:0000313" key="3">
    <source>
        <dbReference type="EnsemblMetazoa" id="ASIC020799-PA"/>
    </source>
</evidence>
<dbReference type="EnsemblMetazoa" id="ASIC020799-RA">
    <property type="protein sequence ID" value="ASIC020799-PA"/>
    <property type="gene ID" value="ASIC020799"/>
</dbReference>
<name>A0A084WQR2_ANOSI</name>
<sequence>MSRQESGKSAKRRKAPPYGGRSTRQPAAEKRKSERVLAMGHALNLGVGFDRGERRRSPGSD</sequence>
<organism evidence="2">
    <name type="scientific">Anopheles sinensis</name>
    <name type="common">Mosquito</name>
    <dbReference type="NCBI Taxonomy" id="74873"/>
    <lineage>
        <taxon>Eukaryota</taxon>
        <taxon>Metazoa</taxon>
        <taxon>Ecdysozoa</taxon>
        <taxon>Arthropoda</taxon>
        <taxon>Hexapoda</taxon>
        <taxon>Insecta</taxon>
        <taxon>Pterygota</taxon>
        <taxon>Neoptera</taxon>
        <taxon>Endopterygota</taxon>
        <taxon>Diptera</taxon>
        <taxon>Nematocera</taxon>
        <taxon>Culicoidea</taxon>
        <taxon>Culicidae</taxon>
        <taxon>Anophelinae</taxon>
        <taxon>Anopheles</taxon>
    </lineage>
</organism>
<dbReference type="EMBL" id="KE525397">
    <property type="protein sequence ID" value="KFB52556.1"/>
    <property type="molecule type" value="Genomic_DNA"/>
</dbReference>
<dbReference type="VEuPathDB" id="VectorBase:ASIC020799"/>
<feature type="region of interest" description="Disordered" evidence="1">
    <location>
        <begin position="1"/>
        <end position="61"/>
    </location>
</feature>
<proteinExistence type="predicted"/>
<gene>
    <name evidence="2" type="ORF">ZHAS_00020799</name>
</gene>
<evidence type="ECO:0000313" key="4">
    <source>
        <dbReference type="Proteomes" id="UP000030765"/>
    </source>
</evidence>
<dbReference type="AlphaFoldDB" id="A0A084WQR2"/>
<dbReference type="Proteomes" id="UP000030765">
    <property type="component" value="Unassembled WGS sequence"/>
</dbReference>
<feature type="compositionally biased region" description="Basic and acidic residues" evidence="1">
    <location>
        <begin position="50"/>
        <end position="61"/>
    </location>
</feature>
<protein>
    <submittedName>
        <fullName evidence="2 3">DNA polymerase II small subunit</fullName>
    </submittedName>
</protein>
<reference evidence="2 4" key="1">
    <citation type="journal article" date="2014" name="BMC Genomics">
        <title>Genome sequence of Anopheles sinensis provides insight into genetics basis of mosquito competence for malaria parasites.</title>
        <authorList>
            <person name="Zhou D."/>
            <person name="Zhang D."/>
            <person name="Ding G."/>
            <person name="Shi L."/>
            <person name="Hou Q."/>
            <person name="Ye Y."/>
            <person name="Xu Y."/>
            <person name="Zhou H."/>
            <person name="Xiong C."/>
            <person name="Li S."/>
            <person name="Yu J."/>
            <person name="Hong S."/>
            <person name="Yu X."/>
            <person name="Zou P."/>
            <person name="Chen C."/>
            <person name="Chang X."/>
            <person name="Wang W."/>
            <person name="Lv Y."/>
            <person name="Sun Y."/>
            <person name="Ma L."/>
            <person name="Shen B."/>
            <person name="Zhu C."/>
        </authorList>
    </citation>
    <scope>NUCLEOTIDE SEQUENCE [LARGE SCALE GENOMIC DNA]</scope>
</reference>
<keyword evidence="4" id="KW-1185">Reference proteome</keyword>